<keyword evidence="9" id="KW-1133">Transmembrane helix</keyword>
<reference evidence="11" key="1">
    <citation type="journal article" date="2014" name="Int. J. Syst. Evol. Microbiol.">
        <title>Complete genome sequence of Corynebacterium casei LMG S-19264T (=DSM 44701T), isolated from a smear-ripened cheese.</title>
        <authorList>
            <consortium name="US DOE Joint Genome Institute (JGI-PGF)"/>
            <person name="Walter F."/>
            <person name="Albersmeier A."/>
            <person name="Kalinowski J."/>
            <person name="Ruckert C."/>
        </authorList>
    </citation>
    <scope>NUCLEOTIDE SEQUENCE</scope>
    <source>
        <strain evidence="11">JCM 4988</strain>
    </source>
</reference>
<evidence type="ECO:0000256" key="1">
    <source>
        <dbReference type="ARBA" id="ARBA00000085"/>
    </source>
</evidence>
<dbReference type="InterPro" id="IPR055558">
    <property type="entry name" value="DUF7134"/>
</dbReference>
<dbReference type="Proteomes" id="UP000630936">
    <property type="component" value="Unassembled WGS sequence"/>
</dbReference>
<reference evidence="11" key="2">
    <citation type="submission" date="2020-09" db="EMBL/GenBank/DDBJ databases">
        <authorList>
            <person name="Sun Q."/>
            <person name="Ohkuma M."/>
        </authorList>
    </citation>
    <scope>NUCLEOTIDE SEQUENCE</scope>
    <source>
        <strain evidence="11">JCM 4988</strain>
    </source>
</reference>
<keyword evidence="3" id="KW-0597">Phosphoprotein</keyword>
<dbReference type="SUPFAM" id="SSF55874">
    <property type="entry name" value="ATPase domain of HSP90 chaperone/DNA topoisomerase II/histidine kinase"/>
    <property type="match status" value="1"/>
</dbReference>
<dbReference type="InterPro" id="IPR036890">
    <property type="entry name" value="HATPase_C_sf"/>
</dbReference>
<proteinExistence type="predicted"/>
<dbReference type="Gene3D" id="3.30.565.10">
    <property type="entry name" value="Histidine kinase-like ATPase, C-terminal domain"/>
    <property type="match status" value="1"/>
</dbReference>
<protein>
    <recommendedName>
        <fullName evidence="2">histidine kinase</fullName>
        <ecNumber evidence="2">2.7.13.3</ecNumber>
    </recommendedName>
</protein>
<comment type="catalytic activity">
    <reaction evidence="1">
        <text>ATP + protein L-histidine = ADP + protein N-phospho-L-histidine.</text>
        <dbReference type="EC" id="2.7.13.3"/>
    </reaction>
</comment>
<dbReference type="Pfam" id="PF02518">
    <property type="entry name" value="HATPase_c"/>
    <property type="match status" value="1"/>
</dbReference>
<keyword evidence="5" id="KW-0547">Nucleotide-binding</keyword>
<sequence length="399" mass="41564">MSDAIRLVGRDAVAVAVYALLLTLVGSPTVPTAPTVPGEPTPLSGVPLVLLTAAAVLPCALRRLWPVPVFCWVLAVTWVAVVLDAVLDPFLPAAFALHAVAVGAVGRRWWQRWPPGPAIAVLLCAGLVAPARQGARYWWSGGPGLIILGCVALVAAWELGRAARERRAFALRAAEQLAQRAVTEERLRIARELHDVVTHSMGLIVVRAGVANHVVQSRPEEAAGALRDIEATGRSGLLELRQMLGVLRSQGGERLPASYSPAPGPRELAELARRAGAELETAGLGGLPEGVGLAVYRIVQEALTNVLRHAGPGAVGRVAVRAEGGEVRLTVRDDGRPRSSYGPPGHGMVGMRERVALYGGTFTAGPVAGGGFEVRAALPYAPAGCEEEGATGDPGAGGR</sequence>
<keyword evidence="12" id="KW-1185">Reference proteome</keyword>
<organism evidence="11 12">
    <name type="scientific">Streptomyces inusitatus</name>
    <dbReference type="NCBI Taxonomy" id="68221"/>
    <lineage>
        <taxon>Bacteria</taxon>
        <taxon>Bacillati</taxon>
        <taxon>Actinomycetota</taxon>
        <taxon>Actinomycetes</taxon>
        <taxon>Kitasatosporales</taxon>
        <taxon>Streptomycetaceae</taxon>
        <taxon>Streptomyces</taxon>
    </lineage>
</organism>
<dbReference type="InterPro" id="IPR011712">
    <property type="entry name" value="Sig_transdc_His_kin_sub3_dim/P"/>
</dbReference>
<dbReference type="GO" id="GO:0046983">
    <property type="term" value="F:protein dimerization activity"/>
    <property type="evidence" value="ECO:0007669"/>
    <property type="project" value="InterPro"/>
</dbReference>
<feature type="transmembrane region" description="Helical" evidence="9">
    <location>
        <begin position="137"/>
        <end position="157"/>
    </location>
</feature>
<keyword evidence="9" id="KW-0472">Membrane</keyword>
<dbReference type="CDD" id="cd16917">
    <property type="entry name" value="HATPase_UhpB-NarQ-NarX-like"/>
    <property type="match status" value="1"/>
</dbReference>
<dbReference type="InterPro" id="IPR003594">
    <property type="entry name" value="HATPase_dom"/>
</dbReference>
<feature type="domain" description="Histidine kinase/HSP90-like ATPase" evidence="10">
    <location>
        <begin position="290"/>
        <end position="382"/>
    </location>
</feature>
<evidence type="ECO:0000256" key="6">
    <source>
        <dbReference type="ARBA" id="ARBA00022777"/>
    </source>
</evidence>
<feature type="transmembrane region" description="Helical" evidence="9">
    <location>
        <begin position="42"/>
        <end position="60"/>
    </location>
</feature>
<feature type="transmembrane region" description="Helical" evidence="9">
    <location>
        <begin position="12"/>
        <end position="30"/>
    </location>
</feature>
<dbReference type="Gene3D" id="1.20.5.1930">
    <property type="match status" value="1"/>
</dbReference>
<evidence type="ECO:0000259" key="10">
    <source>
        <dbReference type="SMART" id="SM00387"/>
    </source>
</evidence>
<dbReference type="PANTHER" id="PTHR24421:SF10">
    <property type="entry name" value="NITRATE_NITRITE SENSOR PROTEIN NARQ"/>
    <property type="match status" value="1"/>
</dbReference>
<evidence type="ECO:0000256" key="5">
    <source>
        <dbReference type="ARBA" id="ARBA00022741"/>
    </source>
</evidence>
<evidence type="ECO:0000256" key="9">
    <source>
        <dbReference type="SAM" id="Phobius"/>
    </source>
</evidence>
<feature type="transmembrane region" description="Helical" evidence="9">
    <location>
        <begin position="113"/>
        <end position="131"/>
    </location>
</feature>
<dbReference type="PANTHER" id="PTHR24421">
    <property type="entry name" value="NITRATE/NITRITE SENSOR PROTEIN NARX-RELATED"/>
    <property type="match status" value="1"/>
</dbReference>
<evidence type="ECO:0000256" key="8">
    <source>
        <dbReference type="ARBA" id="ARBA00023012"/>
    </source>
</evidence>
<evidence type="ECO:0000256" key="4">
    <source>
        <dbReference type="ARBA" id="ARBA00022679"/>
    </source>
</evidence>
<evidence type="ECO:0000256" key="2">
    <source>
        <dbReference type="ARBA" id="ARBA00012438"/>
    </source>
</evidence>
<keyword evidence="7" id="KW-0067">ATP-binding</keyword>
<evidence type="ECO:0000256" key="7">
    <source>
        <dbReference type="ARBA" id="ARBA00022840"/>
    </source>
</evidence>
<dbReference type="GO" id="GO:0000155">
    <property type="term" value="F:phosphorelay sensor kinase activity"/>
    <property type="evidence" value="ECO:0007669"/>
    <property type="project" value="InterPro"/>
</dbReference>
<dbReference type="InterPro" id="IPR050482">
    <property type="entry name" value="Sensor_HK_TwoCompSys"/>
</dbReference>
<dbReference type="AlphaFoldDB" id="A0A918QJ03"/>
<keyword evidence="4" id="KW-0808">Transferase</keyword>
<dbReference type="EMBL" id="BMWG01000021">
    <property type="protein sequence ID" value="GGZ51870.1"/>
    <property type="molecule type" value="Genomic_DNA"/>
</dbReference>
<gene>
    <name evidence="11" type="ORF">GCM10010387_52640</name>
</gene>
<dbReference type="Pfam" id="PF23539">
    <property type="entry name" value="DUF7134"/>
    <property type="match status" value="1"/>
</dbReference>
<dbReference type="SMART" id="SM00387">
    <property type="entry name" value="HATPase_c"/>
    <property type="match status" value="1"/>
</dbReference>
<dbReference type="GO" id="GO:0005524">
    <property type="term" value="F:ATP binding"/>
    <property type="evidence" value="ECO:0007669"/>
    <property type="project" value="UniProtKB-KW"/>
</dbReference>
<evidence type="ECO:0000256" key="3">
    <source>
        <dbReference type="ARBA" id="ARBA00022553"/>
    </source>
</evidence>
<accession>A0A918QJ03</accession>
<dbReference type="Pfam" id="PF07730">
    <property type="entry name" value="HisKA_3"/>
    <property type="match status" value="1"/>
</dbReference>
<dbReference type="GO" id="GO:0016020">
    <property type="term" value="C:membrane"/>
    <property type="evidence" value="ECO:0007669"/>
    <property type="project" value="InterPro"/>
</dbReference>
<dbReference type="EC" id="2.7.13.3" evidence="2"/>
<evidence type="ECO:0000313" key="12">
    <source>
        <dbReference type="Proteomes" id="UP000630936"/>
    </source>
</evidence>
<keyword evidence="8" id="KW-0902">Two-component regulatory system</keyword>
<keyword evidence="9" id="KW-0812">Transmembrane</keyword>
<feature type="transmembrane region" description="Helical" evidence="9">
    <location>
        <begin position="67"/>
        <end position="83"/>
    </location>
</feature>
<evidence type="ECO:0000313" key="11">
    <source>
        <dbReference type="EMBL" id="GGZ51870.1"/>
    </source>
</evidence>
<keyword evidence="6" id="KW-0418">Kinase</keyword>
<name>A0A918QJ03_9ACTN</name>
<dbReference type="RefSeq" id="WP_190125704.1">
    <property type="nucleotide sequence ID" value="NZ_BMWG01000021.1"/>
</dbReference>
<comment type="caution">
    <text evidence="11">The sequence shown here is derived from an EMBL/GenBank/DDBJ whole genome shotgun (WGS) entry which is preliminary data.</text>
</comment>